<evidence type="ECO:0000313" key="1">
    <source>
        <dbReference type="EMBL" id="KRZ74387.1"/>
    </source>
</evidence>
<protein>
    <submittedName>
        <fullName evidence="1">Uncharacterized protein</fullName>
    </submittedName>
</protein>
<organism evidence="1 2">
    <name type="scientific">Trichinella papuae</name>
    <dbReference type="NCBI Taxonomy" id="268474"/>
    <lineage>
        <taxon>Eukaryota</taxon>
        <taxon>Metazoa</taxon>
        <taxon>Ecdysozoa</taxon>
        <taxon>Nematoda</taxon>
        <taxon>Enoplea</taxon>
        <taxon>Dorylaimia</taxon>
        <taxon>Trichinellida</taxon>
        <taxon>Trichinellidae</taxon>
        <taxon>Trichinella</taxon>
    </lineage>
</organism>
<evidence type="ECO:0000313" key="2">
    <source>
        <dbReference type="Proteomes" id="UP000054843"/>
    </source>
</evidence>
<gene>
    <name evidence="1" type="ORF">T10_6378</name>
</gene>
<dbReference type="AlphaFoldDB" id="A0A0V1MS11"/>
<dbReference type="EMBL" id="JYDO01000051">
    <property type="protein sequence ID" value="KRZ74387.1"/>
    <property type="molecule type" value="Genomic_DNA"/>
</dbReference>
<name>A0A0V1MS11_9BILA</name>
<keyword evidence="2" id="KW-1185">Reference proteome</keyword>
<dbReference type="OrthoDB" id="10283360at2759"/>
<dbReference type="Proteomes" id="UP000054843">
    <property type="component" value="Unassembled WGS sequence"/>
</dbReference>
<proteinExistence type="predicted"/>
<accession>A0A0V1MS11</accession>
<reference evidence="1 2" key="1">
    <citation type="submission" date="2015-01" db="EMBL/GenBank/DDBJ databases">
        <title>Evolution of Trichinella species and genotypes.</title>
        <authorList>
            <person name="Korhonen P.K."/>
            <person name="Edoardo P."/>
            <person name="Giuseppe L.R."/>
            <person name="Gasser R.B."/>
        </authorList>
    </citation>
    <scope>NUCLEOTIDE SEQUENCE [LARGE SCALE GENOMIC DNA]</scope>
    <source>
        <strain evidence="1">ISS1980</strain>
    </source>
</reference>
<comment type="caution">
    <text evidence="1">The sequence shown here is derived from an EMBL/GenBank/DDBJ whole genome shotgun (WGS) entry which is preliminary data.</text>
</comment>
<sequence length="97" mass="11933">MTVFFLIIQHFPAHVLEEMIFQIHFYVDFRTHLESWKWIKKFLKQLFTLIVQVYHFWFHERFSMAHLTSNDKSVIDVHDELSFVKDGVENEMEENKN</sequence>